<dbReference type="Pfam" id="PF04978">
    <property type="entry name" value="MST"/>
    <property type="match status" value="1"/>
</dbReference>
<dbReference type="EMBL" id="BAAAYG010000005">
    <property type="protein sequence ID" value="GAA3285367.1"/>
    <property type="molecule type" value="Genomic_DNA"/>
</dbReference>
<name>A0ABP6RCW3_9MICC</name>
<dbReference type="InterPro" id="IPR007061">
    <property type="entry name" value="MST-like"/>
</dbReference>
<keyword evidence="2" id="KW-1185">Reference proteome</keyword>
<comment type="caution">
    <text evidence="1">The sequence shown here is derived from an EMBL/GenBank/DDBJ whole genome shotgun (WGS) entry which is preliminary data.</text>
</comment>
<sequence>MPFITPAVAEERDALATYLIQQLEQLRIAAIDLDDASLRATPTVSPLSLAGLLAHVTQAVARWLDHVQSRGLLADRHPASPEDLAAGFEGFHTGREVPELTGEQLRSRLEHVRDLVRPILTAVDLDARVPVPDAPWFPKDLESWNVRWICQHLIAEVARHVGHADLLRESLDGQIAYALNARDVGETFDWADYQRA</sequence>
<dbReference type="SUPFAM" id="SSF109854">
    <property type="entry name" value="DinB/YfiT-like putative metalloenzymes"/>
    <property type="match status" value="1"/>
</dbReference>
<evidence type="ECO:0000313" key="2">
    <source>
        <dbReference type="Proteomes" id="UP001501736"/>
    </source>
</evidence>
<dbReference type="InterPro" id="IPR034660">
    <property type="entry name" value="DinB/YfiT-like"/>
</dbReference>
<dbReference type="RefSeq" id="WP_344720387.1">
    <property type="nucleotide sequence ID" value="NZ_BAAAYG010000005.1"/>
</dbReference>
<reference evidence="2" key="1">
    <citation type="journal article" date="2019" name="Int. J. Syst. Evol. Microbiol.">
        <title>The Global Catalogue of Microorganisms (GCM) 10K type strain sequencing project: providing services to taxonomists for standard genome sequencing and annotation.</title>
        <authorList>
            <consortium name="The Broad Institute Genomics Platform"/>
            <consortium name="The Broad Institute Genome Sequencing Center for Infectious Disease"/>
            <person name="Wu L."/>
            <person name="Ma J."/>
        </authorList>
    </citation>
    <scope>NUCLEOTIDE SEQUENCE [LARGE SCALE GENOMIC DNA]</scope>
    <source>
        <strain evidence="2">JCM 11483</strain>
    </source>
</reference>
<protein>
    <submittedName>
        <fullName evidence="1">DinB family protein</fullName>
    </submittedName>
</protein>
<dbReference type="Proteomes" id="UP001501736">
    <property type="component" value="Unassembled WGS sequence"/>
</dbReference>
<accession>A0ABP6RCW3</accession>
<proteinExistence type="predicted"/>
<organism evidence="1 2">
    <name type="scientific">Nesterenkonia halobia</name>
    <dbReference type="NCBI Taxonomy" id="37922"/>
    <lineage>
        <taxon>Bacteria</taxon>
        <taxon>Bacillati</taxon>
        <taxon>Actinomycetota</taxon>
        <taxon>Actinomycetes</taxon>
        <taxon>Micrococcales</taxon>
        <taxon>Micrococcaceae</taxon>
        <taxon>Nesterenkonia</taxon>
    </lineage>
</organism>
<gene>
    <name evidence="1" type="ORF">GCM10020260_17850</name>
</gene>
<dbReference type="Gene3D" id="1.20.120.450">
    <property type="entry name" value="dinb family like domain"/>
    <property type="match status" value="1"/>
</dbReference>
<evidence type="ECO:0000313" key="1">
    <source>
        <dbReference type="EMBL" id="GAA3285367.1"/>
    </source>
</evidence>